<gene>
    <name evidence="1" type="ORF">FH603_5564</name>
</gene>
<name>A0ABR6WES3_9BACT</name>
<sequence>MSTSNYARRRLFLMIVVTALAAAAGFAWGQQYGYRQGRNDVLKQVEQRFNAAPVSPHI</sequence>
<reference evidence="1 2" key="1">
    <citation type="submission" date="2019-06" db="EMBL/GenBank/DDBJ databases">
        <title>Spirosoma utsteinense sp. nov. isolated from Antarctic ice-free soils.</title>
        <authorList>
            <person name="Tahon G."/>
        </authorList>
    </citation>
    <scope>NUCLEOTIDE SEQUENCE [LARGE SCALE GENOMIC DNA]</scope>
    <source>
        <strain evidence="1 2">LMG 31447</strain>
    </source>
</reference>
<dbReference type="Proteomes" id="UP000700732">
    <property type="component" value="Unassembled WGS sequence"/>
</dbReference>
<keyword evidence="2" id="KW-1185">Reference proteome</keyword>
<proteinExistence type="predicted"/>
<dbReference type="EMBL" id="VFIA01000074">
    <property type="protein sequence ID" value="MBC3795032.1"/>
    <property type="molecule type" value="Genomic_DNA"/>
</dbReference>
<comment type="caution">
    <text evidence="1">The sequence shown here is derived from an EMBL/GenBank/DDBJ whole genome shotgun (WGS) entry which is preliminary data.</text>
</comment>
<organism evidence="1 2">
    <name type="scientific">Spirosoma utsteinense</name>
    <dbReference type="NCBI Taxonomy" id="2585773"/>
    <lineage>
        <taxon>Bacteria</taxon>
        <taxon>Pseudomonadati</taxon>
        <taxon>Bacteroidota</taxon>
        <taxon>Cytophagia</taxon>
        <taxon>Cytophagales</taxon>
        <taxon>Cytophagaceae</taxon>
        <taxon>Spirosoma</taxon>
    </lineage>
</organism>
<evidence type="ECO:0000313" key="1">
    <source>
        <dbReference type="EMBL" id="MBC3795032.1"/>
    </source>
</evidence>
<evidence type="ECO:0000313" key="2">
    <source>
        <dbReference type="Proteomes" id="UP000700732"/>
    </source>
</evidence>
<dbReference type="RefSeq" id="WP_186742114.1">
    <property type="nucleotide sequence ID" value="NZ_VFIA01000074.1"/>
</dbReference>
<accession>A0ABR6WES3</accession>
<protein>
    <submittedName>
        <fullName evidence="1">Uncharacterized protein</fullName>
    </submittedName>
</protein>